<dbReference type="GO" id="GO:0070124">
    <property type="term" value="P:mitochondrial translational initiation"/>
    <property type="evidence" value="ECO:0007669"/>
    <property type="project" value="TreeGrafter"/>
</dbReference>
<dbReference type="GO" id="GO:0043022">
    <property type="term" value="F:ribosome binding"/>
    <property type="evidence" value="ECO:0007669"/>
    <property type="project" value="TreeGrafter"/>
</dbReference>
<organism evidence="4 5">
    <name type="scientific">Ascochyta lentis</name>
    <dbReference type="NCBI Taxonomy" id="205686"/>
    <lineage>
        <taxon>Eukaryota</taxon>
        <taxon>Fungi</taxon>
        <taxon>Dikarya</taxon>
        <taxon>Ascomycota</taxon>
        <taxon>Pezizomycotina</taxon>
        <taxon>Dothideomycetes</taxon>
        <taxon>Pleosporomycetidae</taxon>
        <taxon>Pleosporales</taxon>
        <taxon>Pleosporineae</taxon>
        <taxon>Didymellaceae</taxon>
        <taxon>Ascochyta</taxon>
    </lineage>
</organism>
<dbReference type="PANTHER" id="PTHR10938">
    <property type="entry name" value="TRANSLATION INITIATION FACTOR IF-3"/>
    <property type="match status" value="1"/>
</dbReference>
<dbReference type="SUPFAM" id="SSF55200">
    <property type="entry name" value="Translation initiation factor IF3, C-terminal domain"/>
    <property type="match status" value="1"/>
</dbReference>
<evidence type="ECO:0000256" key="2">
    <source>
        <dbReference type="ARBA" id="ARBA00022540"/>
    </source>
</evidence>
<accession>A0A8H7IWL5</accession>
<dbReference type="AlphaFoldDB" id="A0A8H7IWL5"/>
<keyword evidence="3" id="KW-0648">Protein biosynthesis</keyword>
<comment type="similarity">
    <text evidence="1">Belongs to the IF-3 family.</text>
</comment>
<evidence type="ECO:0000256" key="1">
    <source>
        <dbReference type="ARBA" id="ARBA00005439"/>
    </source>
</evidence>
<protein>
    <recommendedName>
        <fullName evidence="6">Translation initiation factor 3 N-terminal domain-containing protein</fullName>
    </recommendedName>
</protein>
<reference evidence="4" key="1">
    <citation type="submission" date="2018-12" db="EMBL/GenBank/DDBJ databases">
        <authorList>
            <person name="Syme R.A."/>
            <person name="Farfan-Caceres L."/>
            <person name="Lichtenzveig J."/>
        </authorList>
    </citation>
    <scope>NUCLEOTIDE SEQUENCE</scope>
    <source>
        <strain evidence="4">Al4</strain>
    </source>
</reference>
<evidence type="ECO:0008006" key="6">
    <source>
        <dbReference type="Google" id="ProtNLM"/>
    </source>
</evidence>
<dbReference type="GO" id="GO:0003743">
    <property type="term" value="F:translation initiation factor activity"/>
    <property type="evidence" value="ECO:0007669"/>
    <property type="project" value="UniProtKB-KW"/>
</dbReference>
<dbReference type="Gene3D" id="3.10.20.80">
    <property type="entry name" value="Translation initiation factor 3 (IF-3), N-terminal domain"/>
    <property type="match status" value="1"/>
</dbReference>
<evidence type="ECO:0000256" key="3">
    <source>
        <dbReference type="ARBA" id="ARBA00022917"/>
    </source>
</evidence>
<proteinExistence type="inferred from homology"/>
<sequence length="265" mass="28920">MPPTHHISSTSRALYRVFVAPNLRTTANGIPIQFAPAFAPTFGPPSATVTPLHQTQVRTKTFVKKDTRRHALSDYFTIDGAITAPRVNFVDASGKFFEDVATLDALSSFNKVTHHLVQVTPGKVDEYGEQDPDHPPVCRVVSKIDLRAQHERKVDAARKQAKGTTGPPQKNLELNWAIGGGDLKHRLNKLQEFLLEGRKVEVLLGPKKKGRKATPEEADAVLKAVEGAVGACKGAKEVKREGVVGAVLTIVLEGKKVEEKRTAEE</sequence>
<dbReference type="InterPro" id="IPR036787">
    <property type="entry name" value="T_IF-3_N_sf"/>
</dbReference>
<dbReference type="Gene3D" id="3.30.110.10">
    <property type="entry name" value="Translation initiation factor 3 (IF-3), C-terminal domain"/>
    <property type="match status" value="1"/>
</dbReference>
<dbReference type="EMBL" id="RZGK01000017">
    <property type="protein sequence ID" value="KAF9692911.1"/>
    <property type="molecule type" value="Genomic_DNA"/>
</dbReference>
<dbReference type="GO" id="GO:0005739">
    <property type="term" value="C:mitochondrion"/>
    <property type="evidence" value="ECO:0007669"/>
    <property type="project" value="TreeGrafter"/>
</dbReference>
<dbReference type="InterPro" id="IPR001288">
    <property type="entry name" value="Translation_initiation_fac_3"/>
</dbReference>
<keyword evidence="5" id="KW-1185">Reference proteome</keyword>
<dbReference type="GO" id="GO:0032790">
    <property type="term" value="P:ribosome disassembly"/>
    <property type="evidence" value="ECO:0007669"/>
    <property type="project" value="TreeGrafter"/>
</dbReference>
<comment type="caution">
    <text evidence="4">The sequence shown here is derived from an EMBL/GenBank/DDBJ whole genome shotgun (WGS) entry which is preliminary data.</text>
</comment>
<name>A0A8H7IWL5_9PLEO</name>
<dbReference type="PANTHER" id="PTHR10938:SF0">
    <property type="entry name" value="TRANSLATION INITIATION FACTOR IF-3, MITOCHONDRIAL"/>
    <property type="match status" value="1"/>
</dbReference>
<evidence type="ECO:0000313" key="4">
    <source>
        <dbReference type="EMBL" id="KAF9692911.1"/>
    </source>
</evidence>
<dbReference type="InterPro" id="IPR036788">
    <property type="entry name" value="T_IF-3_C_sf"/>
</dbReference>
<gene>
    <name evidence="4" type="ORF">EKO04_009067</name>
</gene>
<evidence type="ECO:0000313" key="5">
    <source>
        <dbReference type="Proteomes" id="UP000651452"/>
    </source>
</evidence>
<keyword evidence="2" id="KW-0396">Initiation factor</keyword>
<dbReference type="OrthoDB" id="21573at2759"/>
<dbReference type="Proteomes" id="UP000651452">
    <property type="component" value="Unassembled WGS sequence"/>
</dbReference>
<reference evidence="4" key="2">
    <citation type="submission" date="2020-09" db="EMBL/GenBank/DDBJ databases">
        <title>Reference genome assembly for Australian Ascochyta lentis isolate Al4.</title>
        <authorList>
            <person name="Lee R.C."/>
            <person name="Farfan-Caceres L.M."/>
            <person name="Debler J.W."/>
            <person name="Williams A.H."/>
            <person name="Henares B.M."/>
        </authorList>
    </citation>
    <scope>NUCLEOTIDE SEQUENCE</scope>
    <source>
        <strain evidence="4">Al4</strain>
    </source>
</reference>